<keyword evidence="5" id="KW-1185">Reference proteome</keyword>
<dbReference type="Proteomes" id="UP000315901">
    <property type="component" value="Unassembled WGS sequence"/>
</dbReference>
<feature type="domain" description="Inner membrane protein YejM N-terminal" evidence="3">
    <location>
        <begin position="10"/>
        <end position="249"/>
    </location>
</feature>
<reference evidence="4 5" key="1">
    <citation type="submission" date="2019-06" db="EMBL/GenBank/DDBJ databases">
        <title>A novel bacterium of genus Marinomonas, isolated from coastal sand.</title>
        <authorList>
            <person name="Huang H."/>
            <person name="Mo K."/>
            <person name="Hu Y."/>
        </authorList>
    </citation>
    <scope>NUCLEOTIDE SEQUENCE [LARGE SCALE GENOMIC DNA]</scope>
    <source>
        <strain evidence="4 5">HB171799</strain>
    </source>
</reference>
<dbReference type="InterPro" id="IPR017850">
    <property type="entry name" value="Alkaline_phosphatase_core_sf"/>
</dbReference>
<feature type="domain" description="Sulfatase N-terminal" evidence="2">
    <location>
        <begin position="257"/>
        <end position="533"/>
    </location>
</feature>
<dbReference type="InterPro" id="IPR000917">
    <property type="entry name" value="Sulfatase_N"/>
</dbReference>
<feature type="transmembrane region" description="Helical" evidence="1">
    <location>
        <begin position="47"/>
        <end position="72"/>
    </location>
</feature>
<feature type="transmembrane region" description="Helical" evidence="1">
    <location>
        <begin position="84"/>
        <end position="107"/>
    </location>
</feature>
<dbReference type="Pfam" id="PF00884">
    <property type="entry name" value="Sulfatase"/>
    <property type="match status" value="1"/>
</dbReference>
<dbReference type="RefSeq" id="WP_140588749.1">
    <property type="nucleotide sequence ID" value="NZ_VFRR01000016.1"/>
</dbReference>
<organism evidence="4 5">
    <name type="scientific">Maribrevibacterium harenarium</name>
    <dbReference type="NCBI Taxonomy" id="2589817"/>
    <lineage>
        <taxon>Bacteria</taxon>
        <taxon>Pseudomonadati</taxon>
        <taxon>Pseudomonadota</taxon>
        <taxon>Gammaproteobacteria</taxon>
        <taxon>Oceanospirillales</taxon>
        <taxon>Oceanospirillaceae</taxon>
        <taxon>Maribrevibacterium</taxon>
    </lineage>
</organism>
<dbReference type="Gene3D" id="3.40.720.10">
    <property type="entry name" value="Alkaline Phosphatase, subunit A"/>
    <property type="match status" value="1"/>
</dbReference>
<dbReference type="OrthoDB" id="9803751at2"/>
<sequence length="617" mass="70735">MEIINYQPSFLLKWSSRLTLFSLLLFYAIGFRYFIHAALPSDLLGTIYLVTAFMGHFAFLAFSLWLLILAPLSFISPNKKLAQTIISIILLLSIILLFIDTFVFQQYRFHLNLFIWNLILNDKNGEIFYFSTIMKFIATLAIALLIGVYWLASKKISKSINVAFPAKKIWGTLLSLYLVANFIHIYADAQYNQKITRFNQNLPVYYPATAISFMEKQGWVNYEAREANRALTIDSSQNLVNYPLVDLQFSEVDSKYNIIIIAIDSWRADEMNESSSPNIWQMAQNGLYFTNHYSGSNSTRTGIFSLFYGLPGVYWDAMYANKISPVLLSTLLNRGYETGIFASASLDNPEFNRTVFADIKDLRIGSSGSSPIARDRNLTEEWLVWLEDHSKNQPSTPFFGFLFYDAPHGYSIDRGLPAPFQPEADMNYLLLNPDYDATKIRNRYKNSVYQDDYLIGQVIEDLKEKELLDKTIIIITGDHGQEFNDNDHNYWGHGSNFSNAQVKVPFVVHWPGKQPMQVNHSTTHFDVVPTLMKEALGATSDVTTYSSGNNLFSPTDKQWRLAGSYRDFAIIDQNQIIVSGLDGIMRVYDHTMNEIENPTMNMELLSDAMKEMTRFYK</sequence>
<dbReference type="InterPro" id="IPR052701">
    <property type="entry name" value="GAG_Ulvan_Degrading_Sulfatases"/>
</dbReference>
<feature type="transmembrane region" description="Helical" evidence="1">
    <location>
        <begin position="169"/>
        <end position="187"/>
    </location>
</feature>
<evidence type="ECO:0000313" key="5">
    <source>
        <dbReference type="Proteomes" id="UP000315901"/>
    </source>
</evidence>
<evidence type="ECO:0000259" key="2">
    <source>
        <dbReference type="Pfam" id="PF00884"/>
    </source>
</evidence>
<dbReference type="SUPFAM" id="SSF53649">
    <property type="entry name" value="Alkaline phosphatase-like"/>
    <property type="match status" value="1"/>
</dbReference>
<keyword evidence="1" id="KW-1133">Transmembrane helix</keyword>
<dbReference type="EMBL" id="VFRR01000016">
    <property type="protein sequence ID" value="TPE51263.1"/>
    <property type="molecule type" value="Genomic_DNA"/>
</dbReference>
<feature type="transmembrane region" description="Helical" evidence="1">
    <location>
        <begin position="127"/>
        <end position="149"/>
    </location>
</feature>
<evidence type="ECO:0000313" key="4">
    <source>
        <dbReference type="EMBL" id="TPE51263.1"/>
    </source>
</evidence>
<dbReference type="PANTHER" id="PTHR43751">
    <property type="entry name" value="SULFATASE"/>
    <property type="match status" value="1"/>
</dbReference>
<comment type="caution">
    <text evidence="4">The sequence shown here is derived from an EMBL/GenBank/DDBJ whole genome shotgun (WGS) entry which is preliminary data.</text>
</comment>
<dbReference type="CDD" id="cd16148">
    <property type="entry name" value="sulfatase_like"/>
    <property type="match status" value="1"/>
</dbReference>
<protein>
    <submittedName>
        <fullName evidence="4">DUF3413 domain-containing protein</fullName>
    </submittedName>
</protein>
<accession>A0A501WND8</accession>
<dbReference type="Pfam" id="PF11893">
    <property type="entry name" value="DUF3413"/>
    <property type="match status" value="1"/>
</dbReference>
<evidence type="ECO:0000256" key="1">
    <source>
        <dbReference type="SAM" id="Phobius"/>
    </source>
</evidence>
<feature type="transmembrane region" description="Helical" evidence="1">
    <location>
        <begin position="18"/>
        <end position="35"/>
    </location>
</feature>
<dbReference type="InterPro" id="IPR024588">
    <property type="entry name" value="YejM_N"/>
</dbReference>
<dbReference type="PIRSF" id="PIRSF004950">
    <property type="entry name" value="Mmb_sulf_HI0842"/>
    <property type="match status" value="1"/>
</dbReference>
<dbReference type="PANTHER" id="PTHR43751:SF3">
    <property type="entry name" value="SULFATASE N-TERMINAL DOMAIN-CONTAINING PROTEIN"/>
    <property type="match status" value="1"/>
</dbReference>
<dbReference type="InterPro" id="IPR012159">
    <property type="entry name" value="YejM-like"/>
</dbReference>
<name>A0A501WND8_9GAMM</name>
<keyword evidence="1" id="KW-0812">Transmembrane</keyword>
<proteinExistence type="predicted"/>
<dbReference type="AlphaFoldDB" id="A0A501WND8"/>
<gene>
    <name evidence="4" type="ORF">FJM67_09475</name>
</gene>
<keyword evidence="1" id="KW-0472">Membrane</keyword>
<evidence type="ECO:0000259" key="3">
    <source>
        <dbReference type="Pfam" id="PF11893"/>
    </source>
</evidence>